<dbReference type="SUPFAM" id="SSF116734">
    <property type="entry name" value="DNA methylase specificity domain"/>
    <property type="match status" value="2"/>
</dbReference>
<protein>
    <submittedName>
        <fullName evidence="5">Restriction endonuclease subunit S</fullName>
        <ecNumber evidence="5">3.1.21.-</ecNumber>
    </submittedName>
</protein>
<feature type="domain" description="Type I restriction modification DNA specificity" evidence="4">
    <location>
        <begin position="274"/>
        <end position="430"/>
    </location>
</feature>
<dbReference type="Gene3D" id="3.90.220.20">
    <property type="entry name" value="DNA methylase specificity domains"/>
    <property type="match status" value="2"/>
</dbReference>
<evidence type="ECO:0000256" key="1">
    <source>
        <dbReference type="ARBA" id="ARBA00010923"/>
    </source>
</evidence>
<keyword evidence="3" id="KW-0238">DNA-binding</keyword>
<dbReference type="GO" id="GO:0016787">
    <property type="term" value="F:hydrolase activity"/>
    <property type="evidence" value="ECO:0007669"/>
    <property type="project" value="UniProtKB-KW"/>
</dbReference>
<evidence type="ECO:0000313" key="5">
    <source>
        <dbReference type="EMBL" id="WNL34319.1"/>
    </source>
</evidence>
<comment type="similarity">
    <text evidence="1">Belongs to the type-I restriction system S methylase family.</text>
</comment>
<evidence type="ECO:0000256" key="2">
    <source>
        <dbReference type="ARBA" id="ARBA00022747"/>
    </source>
</evidence>
<sequence>MVDYFKINYSMINQDRFDSEYFKPEYLQSIKILESTGATTTLGKLFKIVRRGMQPEYSLSGTIRVLRSVNVGNMTFNNKRQEYVSNNFLNSNTRGEVLYKDILITSTGVGTLGRTSIWSSQEKAFCDGHITILRESSVDPYLITAFLNSKYGLFQFDQNYRGSSGQIEIYPFDLSKFIIPEVIFSYQEEVGDMVREAFVLEEESKNYEEEAKQILNEALNIDNSDLDNLSNKFISSFSDIAISNRFDSEYYNPRAKKIVERIKELDHVLIGTNFDIKNGFPWKSNCFLEDNSGLPVIRIRDIKPTFIDNEALTSLEPTYAESIDFPKAQPNDIVIGMDGAKYFYGSLLEKECLVNQRVCHITPKENANISSEYTTFIINSEIGQSQLMRDMTIAGTVGHITNINVSKLIIPIFSAEIHSKITELVRNSINAKKDSKKLLREAVLKVESIIEESANI</sequence>
<organism evidence="5">
    <name type="scientific">Arcobacter cryaerophilus gv. pseudocryaerophilus</name>
    <dbReference type="NCBI Taxonomy" id="2933791"/>
    <lineage>
        <taxon>Bacteria</taxon>
        <taxon>Pseudomonadati</taxon>
        <taxon>Campylobacterota</taxon>
        <taxon>Epsilonproteobacteria</taxon>
        <taxon>Campylobacterales</taxon>
        <taxon>Arcobacteraceae</taxon>
        <taxon>Aliarcobacter</taxon>
    </lineage>
</organism>
<keyword evidence="5" id="KW-0255">Endonuclease</keyword>
<keyword evidence="5" id="KW-0540">Nuclease</keyword>
<dbReference type="InterPro" id="IPR000055">
    <property type="entry name" value="Restrct_endonuc_typeI_TRD"/>
</dbReference>
<dbReference type="PANTHER" id="PTHR30408">
    <property type="entry name" value="TYPE-1 RESTRICTION ENZYME ECOKI SPECIFICITY PROTEIN"/>
    <property type="match status" value="1"/>
</dbReference>
<name>A0AA96DU99_9BACT</name>
<dbReference type="GO" id="GO:0003677">
    <property type="term" value="F:DNA binding"/>
    <property type="evidence" value="ECO:0007669"/>
    <property type="project" value="UniProtKB-KW"/>
</dbReference>
<dbReference type="Pfam" id="PF01420">
    <property type="entry name" value="Methylase_S"/>
    <property type="match status" value="1"/>
</dbReference>
<dbReference type="EC" id="3.1.21.-" evidence="5"/>
<dbReference type="InterPro" id="IPR052021">
    <property type="entry name" value="Type-I_RS_S_subunit"/>
</dbReference>
<dbReference type="AlphaFoldDB" id="A0AA96DU99"/>
<accession>A0AA96DU99</accession>
<dbReference type="RefSeq" id="WP_390870557.1">
    <property type="nucleotide sequence ID" value="NZ_CP128652.1"/>
</dbReference>
<evidence type="ECO:0000259" key="4">
    <source>
        <dbReference type="Pfam" id="PF01420"/>
    </source>
</evidence>
<proteinExistence type="inferred from homology"/>
<evidence type="ECO:0000256" key="3">
    <source>
        <dbReference type="ARBA" id="ARBA00023125"/>
    </source>
</evidence>
<dbReference type="GO" id="GO:0004519">
    <property type="term" value="F:endonuclease activity"/>
    <property type="evidence" value="ECO:0007669"/>
    <property type="project" value="UniProtKB-KW"/>
</dbReference>
<dbReference type="InterPro" id="IPR044946">
    <property type="entry name" value="Restrct_endonuc_typeI_TRD_sf"/>
</dbReference>
<dbReference type="EMBL" id="CP134856">
    <property type="protein sequence ID" value="WNL34319.1"/>
    <property type="molecule type" value="Genomic_DNA"/>
</dbReference>
<gene>
    <name evidence="5" type="ORF">RMP68_01615</name>
</gene>
<keyword evidence="5" id="KW-0378">Hydrolase</keyword>
<reference evidence="5" key="1">
    <citation type="submission" date="2023-09" db="EMBL/GenBank/DDBJ databases">
        <title>Arcobacter tbilisiensis sp. nov. isolated from chicken meat in Tbilisi, Georgia.</title>
        <authorList>
            <person name="Matthias R."/>
            <person name="Zautner A.E."/>
        </authorList>
    </citation>
    <scope>NUCLEOTIDE SEQUENCE</scope>
    <source>
        <strain evidence="5">LEO 62</strain>
    </source>
</reference>
<dbReference type="Proteomes" id="UP001305220">
    <property type="component" value="Chromosome"/>
</dbReference>
<dbReference type="GO" id="GO:0009307">
    <property type="term" value="P:DNA restriction-modification system"/>
    <property type="evidence" value="ECO:0007669"/>
    <property type="project" value="UniProtKB-KW"/>
</dbReference>
<keyword evidence="2" id="KW-0680">Restriction system</keyword>
<dbReference type="PANTHER" id="PTHR30408:SF12">
    <property type="entry name" value="TYPE I RESTRICTION ENZYME MJAVIII SPECIFICITY SUBUNIT"/>
    <property type="match status" value="1"/>
</dbReference>